<name>A0A058Z6F4_FONAL</name>
<evidence type="ECO:0000256" key="9">
    <source>
        <dbReference type="RuleBase" id="RU367010"/>
    </source>
</evidence>
<dbReference type="PANTHER" id="PTHR12219:SF8">
    <property type="entry name" value="NADH DEHYDROGENASE [UBIQUINONE] IRON-SULFUR PROTEIN 4, MITOCHONDRIAL"/>
    <property type="match status" value="1"/>
</dbReference>
<reference evidence="10" key="1">
    <citation type="submission" date="2013-04" db="EMBL/GenBank/DDBJ databases">
        <title>The Genome Sequence of Fonticula alba ATCC 38817.</title>
        <authorList>
            <consortium name="The Broad Institute Genomics Platform"/>
            <person name="Russ C."/>
            <person name="Cuomo C."/>
            <person name="Burger G."/>
            <person name="Gray M.W."/>
            <person name="Holland P.W.H."/>
            <person name="King N."/>
            <person name="Lang F.B.F."/>
            <person name="Roger A.J."/>
            <person name="Ruiz-Trillo I."/>
            <person name="Brown M."/>
            <person name="Walker B."/>
            <person name="Young S."/>
            <person name="Zeng Q."/>
            <person name="Gargeya S."/>
            <person name="Fitzgerald M."/>
            <person name="Haas B."/>
            <person name="Abouelleil A."/>
            <person name="Allen A.W."/>
            <person name="Alvarado L."/>
            <person name="Arachchi H.M."/>
            <person name="Berlin A.M."/>
            <person name="Chapman S.B."/>
            <person name="Gainer-Dewar J."/>
            <person name="Goldberg J."/>
            <person name="Griggs A."/>
            <person name="Gujja S."/>
            <person name="Hansen M."/>
            <person name="Howarth C."/>
            <person name="Imamovic A."/>
            <person name="Ireland A."/>
            <person name="Larimer J."/>
            <person name="McCowan C."/>
            <person name="Murphy C."/>
            <person name="Pearson M."/>
            <person name="Poon T.W."/>
            <person name="Priest M."/>
            <person name="Roberts A."/>
            <person name="Saif S."/>
            <person name="Shea T."/>
            <person name="Sisk P."/>
            <person name="Sykes S."/>
            <person name="Wortman J."/>
            <person name="Nusbaum C."/>
            <person name="Birren B."/>
        </authorList>
    </citation>
    <scope>NUCLEOTIDE SEQUENCE [LARGE SCALE GENOMIC DNA]</scope>
    <source>
        <strain evidence="10">ATCC 38817</strain>
    </source>
</reference>
<organism evidence="10">
    <name type="scientific">Fonticula alba</name>
    <name type="common">Slime mold</name>
    <dbReference type="NCBI Taxonomy" id="691883"/>
    <lineage>
        <taxon>Eukaryota</taxon>
        <taxon>Rotosphaerida</taxon>
        <taxon>Fonticulaceae</taxon>
        <taxon>Fonticula</taxon>
    </lineage>
</organism>
<dbReference type="InterPro" id="IPR006885">
    <property type="entry name" value="NADH_UbQ_FeS_4_mit-like"/>
</dbReference>
<evidence type="ECO:0000256" key="7">
    <source>
        <dbReference type="ARBA" id="ARBA00023128"/>
    </source>
</evidence>
<evidence type="ECO:0000313" key="10">
    <source>
        <dbReference type="EMBL" id="KCV69473.1"/>
    </source>
</evidence>
<dbReference type="PANTHER" id="PTHR12219">
    <property type="entry name" value="NADH-UBIQUINONE OXIDOREDUCTASE"/>
    <property type="match status" value="1"/>
</dbReference>
<dbReference type="EMBL" id="KB932206">
    <property type="protein sequence ID" value="KCV69473.1"/>
    <property type="molecule type" value="Genomic_DNA"/>
</dbReference>
<dbReference type="STRING" id="691883.A0A058Z6F4"/>
<dbReference type="AlphaFoldDB" id="A0A058Z6F4"/>
<comment type="similarity">
    <text evidence="1 9">Belongs to the complex I NDUFS4 subunit family.</text>
</comment>
<dbReference type="RefSeq" id="XP_009496038.1">
    <property type="nucleotide sequence ID" value="XM_009497763.1"/>
</dbReference>
<evidence type="ECO:0000256" key="1">
    <source>
        <dbReference type="ARBA" id="ARBA00005882"/>
    </source>
</evidence>
<dbReference type="GO" id="GO:0022900">
    <property type="term" value="P:electron transport chain"/>
    <property type="evidence" value="ECO:0007669"/>
    <property type="project" value="InterPro"/>
</dbReference>
<proteinExistence type="inferred from homology"/>
<evidence type="ECO:0000256" key="4">
    <source>
        <dbReference type="ARBA" id="ARBA00022792"/>
    </source>
</evidence>
<dbReference type="eggNOG" id="KOG3389">
    <property type="taxonomic scope" value="Eukaryota"/>
</dbReference>
<accession>A0A058Z6F4</accession>
<dbReference type="InterPro" id="IPR038532">
    <property type="entry name" value="NDUFS4-like_sf"/>
</dbReference>
<sequence>MLALRTARLARLTPVAARAFASVPSAGGVVPSASKDQEVEAYPDGSLANVAVNHLPLAKFRSDIGATSGQPVQHAARTVRIIRPPMNAMQSGTFQTRYYKIEFDVNQRWENPLMGWTSSNDPLQAIDMALRFNTLEQAQRFAERQGWAYTCVADTATPPAEFKARHKPTINRNYAENFRHSAQKLRFIRTK</sequence>
<protein>
    <recommendedName>
        <fullName evidence="9">NADH dehydrogenase [ubiquinone] iron-sulfur protein 4, mitochondrial</fullName>
    </recommendedName>
</protein>
<dbReference type="OrthoDB" id="3089at2759"/>
<keyword evidence="5 9" id="KW-0809">Transit peptide</keyword>
<dbReference type="Proteomes" id="UP000030693">
    <property type="component" value="Unassembled WGS sequence"/>
</dbReference>
<comment type="function">
    <text evidence="9">Accessory subunit of the mitochondrial membrane respiratory chain NADH dehydrogenase (Complex I), that is believed not to be involved in catalysis. Complex I functions in the transfer of electrons from NADH to the respiratory chain. The immediate electron acceptor for the enzyme is believed to be ubiquinone.</text>
</comment>
<keyword evidence="10" id="KW-0830">Ubiquinone</keyword>
<keyword evidence="7 9" id="KW-0496">Mitochondrion</keyword>
<evidence type="ECO:0000256" key="3">
    <source>
        <dbReference type="ARBA" id="ARBA00022660"/>
    </source>
</evidence>
<keyword evidence="6 9" id="KW-0249">Electron transport</keyword>
<evidence type="ECO:0000256" key="2">
    <source>
        <dbReference type="ARBA" id="ARBA00022448"/>
    </source>
</evidence>
<keyword evidence="8 9" id="KW-0472">Membrane</keyword>
<keyword evidence="4 9" id="KW-0999">Mitochondrion inner membrane</keyword>
<evidence type="ECO:0000256" key="5">
    <source>
        <dbReference type="ARBA" id="ARBA00022946"/>
    </source>
</evidence>
<keyword evidence="3 9" id="KW-0679">Respiratory chain</keyword>
<evidence type="ECO:0000313" key="11">
    <source>
        <dbReference type="Proteomes" id="UP000030693"/>
    </source>
</evidence>
<dbReference type="Gene3D" id="3.30.160.190">
    <property type="entry name" value="atu1810 like domain"/>
    <property type="match status" value="1"/>
</dbReference>
<gene>
    <name evidence="10" type="ORF">H696_03902</name>
</gene>
<evidence type="ECO:0000256" key="8">
    <source>
        <dbReference type="ARBA" id="ARBA00023136"/>
    </source>
</evidence>
<keyword evidence="11" id="KW-1185">Reference proteome</keyword>
<dbReference type="GO" id="GO:0005743">
    <property type="term" value="C:mitochondrial inner membrane"/>
    <property type="evidence" value="ECO:0007669"/>
    <property type="project" value="UniProtKB-SubCell"/>
</dbReference>
<dbReference type="GeneID" id="20528627"/>
<keyword evidence="2 9" id="KW-0813">Transport</keyword>
<dbReference type="Pfam" id="PF04800">
    <property type="entry name" value="NDUS4"/>
    <property type="match status" value="1"/>
</dbReference>
<evidence type="ECO:0000256" key="6">
    <source>
        <dbReference type="ARBA" id="ARBA00022982"/>
    </source>
</evidence>
<comment type="subcellular location">
    <subcellularLocation>
        <location evidence="9">Mitochondrion inner membrane</location>
        <topology evidence="9">Peripheral membrane protein</topology>
        <orientation evidence="9">Matrix side</orientation>
    </subcellularLocation>
</comment>